<dbReference type="KEGG" id="pla:Plav_2956"/>
<evidence type="ECO:0000313" key="2">
    <source>
        <dbReference type="EMBL" id="ABS64563.1"/>
    </source>
</evidence>
<protein>
    <recommendedName>
        <fullName evidence="1">XdhC Rossmann domain-containing protein</fullName>
    </recommendedName>
</protein>
<evidence type="ECO:0000313" key="3">
    <source>
        <dbReference type="Proteomes" id="UP000006377"/>
    </source>
</evidence>
<dbReference type="PANTHER" id="PTHR30388:SF4">
    <property type="entry name" value="MOLYBDENUM COFACTOR INSERTION CHAPERONE PAOD"/>
    <property type="match status" value="1"/>
</dbReference>
<dbReference type="OrthoDB" id="9815497at2"/>
<gene>
    <name evidence="2" type="ordered locus">Plav_2956</name>
</gene>
<dbReference type="Pfam" id="PF13478">
    <property type="entry name" value="XdhC_C"/>
    <property type="match status" value="1"/>
</dbReference>
<proteinExistence type="predicted"/>
<name>A7HXD0_PARL1</name>
<dbReference type="InterPro" id="IPR027051">
    <property type="entry name" value="XdhC_Rossmann_dom"/>
</dbReference>
<sequence>MEREVLEQLVRDRLEKRAVTLATRLTDGIQKLVYPSDKSEETWLIKAVSEVQSSDKAAVVAGPDGDWFLNPFNPPLRLILVGAVHIAQPLARMGALAGYDVTVVDPRTSFASEARFPDMALVTDWPDEAMAALAPDARTAIVTLTHDPKLDDPALVAALRSPAFYIGALGSKKTHAARVARLTEAGFTEEEIARIHGPVGLAIGAKSPAEIAISIMAQITETLRK</sequence>
<reference evidence="2 3" key="1">
    <citation type="journal article" date="2011" name="Stand. Genomic Sci.">
        <title>Complete genome sequence of Parvibaculum lavamentivorans type strain (DS-1(T)).</title>
        <authorList>
            <person name="Schleheck D."/>
            <person name="Weiss M."/>
            <person name="Pitluck S."/>
            <person name="Bruce D."/>
            <person name="Land M.L."/>
            <person name="Han S."/>
            <person name="Saunders E."/>
            <person name="Tapia R."/>
            <person name="Detter C."/>
            <person name="Brettin T."/>
            <person name="Han J."/>
            <person name="Woyke T."/>
            <person name="Goodwin L."/>
            <person name="Pennacchio L."/>
            <person name="Nolan M."/>
            <person name="Cook A.M."/>
            <person name="Kjelleberg S."/>
            <person name="Thomas T."/>
        </authorList>
    </citation>
    <scope>NUCLEOTIDE SEQUENCE [LARGE SCALE GENOMIC DNA]</scope>
    <source>
        <strain evidence="3">DS-1 / DSM 13023 / NCIMB 13966</strain>
    </source>
</reference>
<dbReference type="PANTHER" id="PTHR30388">
    <property type="entry name" value="ALDEHYDE OXIDOREDUCTASE MOLYBDENUM COFACTOR ASSEMBLY PROTEIN"/>
    <property type="match status" value="1"/>
</dbReference>
<evidence type="ECO:0000259" key="1">
    <source>
        <dbReference type="Pfam" id="PF13478"/>
    </source>
</evidence>
<dbReference type="Proteomes" id="UP000006377">
    <property type="component" value="Chromosome"/>
</dbReference>
<accession>A7HXD0</accession>
<dbReference type="RefSeq" id="WP_012111880.1">
    <property type="nucleotide sequence ID" value="NC_009719.1"/>
</dbReference>
<dbReference type="EMBL" id="CP000774">
    <property type="protein sequence ID" value="ABS64563.1"/>
    <property type="molecule type" value="Genomic_DNA"/>
</dbReference>
<dbReference type="STRING" id="402881.Plav_2956"/>
<dbReference type="eggNOG" id="COG1975">
    <property type="taxonomic scope" value="Bacteria"/>
</dbReference>
<feature type="domain" description="XdhC Rossmann" evidence="1">
    <location>
        <begin position="78"/>
        <end position="219"/>
    </location>
</feature>
<dbReference type="AlphaFoldDB" id="A7HXD0"/>
<dbReference type="Gene3D" id="3.40.50.720">
    <property type="entry name" value="NAD(P)-binding Rossmann-like Domain"/>
    <property type="match status" value="1"/>
</dbReference>
<dbReference type="HOGENOM" id="CLU_041115_3_2_5"/>
<keyword evidence="3" id="KW-1185">Reference proteome</keyword>
<dbReference type="InterPro" id="IPR052698">
    <property type="entry name" value="MoCofactor_Util/Proc"/>
</dbReference>
<organism evidence="2 3">
    <name type="scientific">Parvibaculum lavamentivorans (strain DS-1 / DSM 13023 / NCIMB 13966)</name>
    <dbReference type="NCBI Taxonomy" id="402881"/>
    <lineage>
        <taxon>Bacteria</taxon>
        <taxon>Pseudomonadati</taxon>
        <taxon>Pseudomonadota</taxon>
        <taxon>Alphaproteobacteria</taxon>
        <taxon>Hyphomicrobiales</taxon>
        <taxon>Parvibaculaceae</taxon>
        <taxon>Parvibaculum</taxon>
    </lineage>
</organism>